<evidence type="ECO:0000313" key="4">
    <source>
        <dbReference type="EMBL" id="NJQ07456.1"/>
    </source>
</evidence>
<feature type="domain" description="PepSY" evidence="3">
    <location>
        <begin position="171"/>
        <end position="227"/>
    </location>
</feature>
<feature type="compositionally biased region" description="Basic and acidic residues" evidence="1">
    <location>
        <begin position="224"/>
        <end position="239"/>
    </location>
</feature>
<comment type="caution">
    <text evidence="4">The sequence shown here is derived from an EMBL/GenBank/DDBJ whole genome shotgun (WGS) entry which is preliminary data.</text>
</comment>
<evidence type="ECO:0000259" key="3">
    <source>
        <dbReference type="Pfam" id="PF03413"/>
    </source>
</evidence>
<feature type="signal peptide" evidence="2">
    <location>
        <begin position="1"/>
        <end position="24"/>
    </location>
</feature>
<organism evidence="4 5">
    <name type="scientific">Streptomyces lonarensis</name>
    <dbReference type="NCBI Taxonomy" id="700599"/>
    <lineage>
        <taxon>Bacteria</taxon>
        <taxon>Bacillati</taxon>
        <taxon>Actinomycetota</taxon>
        <taxon>Actinomycetes</taxon>
        <taxon>Kitasatosporales</taxon>
        <taxon>Streptomycetaceae</taxon>
        <taxon>Streptomyces</taxon>
    </lineage>
</organism>
<feature type="chain" id="PRO_5030939255" evidence="2">
    <location>
        <begin position="25"/>
        <end position="239"/>
    </location>
</feature>
<evidence type="ECO:0000256" key="2">
    <source>
        <dbReference type="SAM" id="SignalP"/>
    </source>
</evidence>
<evidence type="ECO:0000256" key="1">
    <source>
        <dbReference type="SAM" id="MobiDB-lite"/>
    </source>
</evidence>
<accession>A0A7X6I097</accession>
<dbReference type="AlphaFoldDB" id="A0A7X6I097"/>
<keyword evidence="2" id="KW-0732">Signal</keyword>
<dbReference type="InterPro" id="IPR025711">
    <property type="entry name" value="PepSY"/>
</dbReference>
<dbReference type="Pfam" id="PF03413">
    <property type="entry name" value="PepSY"/>
    <property type="match status" value="2"/>
</dbReference>
<dbReference type="EMBL" id="JAAVJD010000161">
    <property type="protein sequence ID" value="NJQ07456.1"/>
    <property type="molecule type" value="Genomic_DNA"/>
</dbReference>
<feature type="compositionally biased region" description="Acidic residues" evidence="1">
    <location>
        <begin position="64"/>
        <end position="76"/>
    </location>
</feature>
<proteinExistence type="predicted"/>
<feature type="region of interest" description="Disordered" evidence="1">
    <location>
        <begin position="216"/>
        <end position="239"/>
    </location>
</feature>
<feature type="region of interest" description="Disordered" evidence="1">
    <location>
        <begin position="21"/>
        <end position="94"/>
    </location>
</feature>
<dbReference type="Gene3D" id="3.10.450.40">
    <property type="match status" value="2"/>
</dbReference>
<dbReference type="RefSeq" id="WP_167972463.1">
    <property type="nucleotide sequence ID" value="NZ_BHZG01000174.1"/>
</dbReference>
<sequence>MKRSTVVAAVAAAAVIGGGTVAGAAMSGGGSEPSAAAQELRAESSAQDSPSPGGATSADTRDDDRDDRDDRDDDRDDAGKGSGDDTGKGAERAAAGVADQVIRTALEAVPGHVVELDLDRDDKHWDVEVAGEDNREHELEISLDGGKVLHHEQDRDDDVREKVSVLSGGSVSAADAVRIAEEHVAGQVKDLDLDKDDRVWDVELRAEDGSEWELEVDLNSGDVRNVERDDDHDDDRHDD</sequence>
<name>A0A7X6I097_9ACTN</name>
<dbReference type="Proteomes" id="UP000578686">
    <property type="component" value="Unassembled WGS sequence"/>
</dbReference>
<feature type="compositionally biased region" description="Gly residues" evidence="1">
    <location>
        <begin position="21"/>
        <end position="31"/>
    </location>
</feature>
<gene>
    <name evidence="4" type="ORF">HCN56_18155</name>
</gene>
<evidence type="ECO:0000313" key="5">
    <source>
        <dbReference type="Proteomes" id="UP000578686"/>
    </source>
</evidence>
<protein>
    <submittedName>
        <fullName evidence="4">Peptidase propeptide and YpeB domain protein</fullName>
    </submittedName>
</protein>
<feature type="domain" description="PepSY" evidence="3">
    <location>
        <begin position="98"/>
        <end position="149"/>
    </location>
</feature>
<reference evidence="4 5" key="1">
    <citation type="submission" date="2020-03" db="EMBL/GenBank/DDBJ databases">
        <title>Draft genome of Streptomyces sp. ventii, isolated from the Axial Seamount in the Pacific Ocean, and resequencing of the two type strains Streptomyces lonarensis strain NCL 716 and Streptomyces bohaiensis strain 11A07.</title>
        <authorList>
            <person name="Loughran R.M."/>
            <person name="Pfannmuller K.M."/>
            <person name="Wasson B.J."/>
            <person name="Deadmond M.C."/>
            <person name="Paddock B.E."/>
            <person name="Koyack M.J."/>
            <person name="Gallegos D.A."/>
            <person name="Mitchell E.A."/>
            <person name="Ushijima B."/>
            <person name="Saw J.H."/>
            <person name="Mcphail K.L."/>
            <person name="Videau P."/>
        </authorList>
    </citation>
    <scope>NUCLEOTIDE SEQUENCE [LARGE SCALE GENOMIC DNA]</scope>
    <source>
        <strain evidence="4 5">NCL716</strain>
    </source>
</reference>
<keyword evidence="5" id="KW-1185">Reference proteome</keyword>
<feature type="compositionally biased region" description="Basic and acidic residues" evidence="1">
    <location>
        <begin position="77"/>
        <end position="91"/>
    </location>
</feature>